<evidence type="ECO:0000256" key="8">
    <source>
        <dbReference type="ARBA" id="ARBA00022842"/>
    </source>
</evidence>
<dbReference type="InterPro" id="IPR003374">
    <property type="entry name" value="ApbE-like_sf"/>
</dbReference>
<accession>A0AAE4YF93</accession>
<dbReference type="GO" id="GO:0046872">
    <property type="term" value="F:metal ion binding"/>
    <property type="evidence" value="ECO:0007669"/>
    <property type="project" value="UniProtKB-KW"/>
</dbReference>
<dbReference type="AlphaFoldDB" id="A0AAE4YF93"/>
<evidence type="ECO:0000256" key="2">
    <source>
        <dbReference type="ARBA" id="ARBA00011955"/>
    </source>
</evidence>
<name>A0AAE4YF93_9RHOB</name>
<dbReference type="PANTHER" id="PTHR30040:SF2">
    <property type="entry name" value="FAD:PROTEIN FMN TRANSFERASE"/>
    <property type="match status" value="1"/>
</dbReference>
<keyword evidence="7" id="KW-0274">FAD</keyword>
<evidence type="ECO:0000256" key="4">
    <source>
        <dbReference type="ARBA" id="ARBA00022630"/>
    </source>
</evidence>
<evidence type="ECO:0000256" key="3">
    <source>
        <dbReference type="ARBA" id="ARBA00016337"/>
    </source>
</evidence>
<organism evidence="12 13">
    <name type="scientific">Stagnihabitans tardus</name>
    <dbReference type="NCBI Taxonomy" id="2699202"/>
    <lineage>
        <taxon>Bacteria</taxon>
        <taxon>Pseudomonadati</taxon>
        <taxon>Pseudomonadota</taxon>
        <taxon>Alphaproteobacteria</taxon>
        <taxon>Rhodobacterales</taxon>
        <taxon>Paracoccaceae</taxon>
        <taxon>Stagnihabitans</taxon>
    </lineage>
</organism>
<keyword evidence="8" id="KW-0460">Magnesium</keyword>
<evidence type="ECO:0000256" key="1">
    <source>
        <dbReference type="ARBA" id="ARBA00001946"/>
    </source>
</evidence>
<keyword evidence="11" id="KW-0732">Signal</keyword>
<feature type="signal peptide" evidence="11">
    <location>
        <begin position="1"/>
        <end position="20"/>
    </location>
</feature>
<evidence type="ECO:0000313" key="12">
    <source>
        <dbReference type="EMBL" id="NBZ89129.1"/>
    </source>
</evidence>
<dbReference type="Gene3D" id="3.10.520.10">
    <property type="entry name" value="ApbE-like domains"/>
    <property type="match status" value="1"/>
</dbReference>
<sequence>MTRRRFLTITASLVASPAAAFTEWRGQALGARARILIDHPDSAEIAAEALAEIARLEAIFSLCTESALTRLNRDGRLAAPPFELLECLALCGSVHAATGGLFDPTIQPLWALYAEGYSAGQPPRAEQIARVLERCGWAGLSFDAQEVRLAPGMALTLNGVAQGCIADRVSALLQARGLRHVLVDTGELRAPGPRADGAPWPVTLARGGHLGLAHGGLASSSALGTLFDAAGQVGHILSPLTGLPAVPRWKLVTVTAPGAGLADALSTAACLMESEAQIARALSRFEGARLAHLA</sequence>
<dbReference type="InterPro" id="IPR024932">
    <property type="entry name" value="ApbE"/>
</dbReference>
<gene>
    <name evidence="12" type="ORF">GV832_16190</name>
</gene>
<evidence type="ECO:0000256" key="9">
    <source>
        <dbReference type="ARBA" id="ARBA00031306"/>
    </source>
</evidence>
<keyword evidence="13" id="KW-1185">Reference proteome</keyword>
<evidence type="ECO:0000313" key="13">
    <source>
        <dbReference type="Proteomes" id="UP001193501"/>
    </source>
</evidence>
<evidence type="ECO:0000256" key="10">
    <source>
        <dbReference type="ARBA" id="ARBA00048540"/>
    </source>
</evidence>
<dbReference type="Pfam" id="PF02424">
    <property type="entry name" value="ApbE"/>
    <property type="match status" value="1"/>
</dbReference>
<dbReference type="EC" id="2.7.1.180" evidence="2"/>
<comment type="catalytic activity">
    <reaction evidence="10">
        <text>L-threonyl-[protein] + FAD = FMN-L-threonyl-[protein] + AMP + H(+)</text>
        <dbReference type="Rhea" id="RHEA:36847"/>
        <dbReference type="Rhea" id="RHEA-COMP:11060"/>
        <dbReference type="Rhea" id="RHEA-COMP:11061"/>
        <dbReference type="ChEBI" id="CHEBI:15378"/>
        <dbReference type="ChEBI" id="CHEBI:30013"/>
        <dbReference type="ChEBI" id="CHEBI:57692"/>
        <dbReference type="ChEBI" id="CHEBI:74257"/>
        <dbReference type="ChEBI" id="CHEBI:456215"/>
        <dbReference type="EC" id="2.7.1.180"/>
    </reaction>
</comment>
<dbReference type="Proteomes" id="UP001193501">
    <property type="component" value="Unassembled WGS sequence"/>
</dbReference>
<comment type="cofactor">
    <cofactor evidence="1">
        <name>Mg(2+)</name>
        <dbReference type="ChEBI" id="CHEBI:18420"/>
    </cofactor>
</comment>
<dbReference type="GO" id="GO:0016740">
    <property type="term" value="F:transferase activity"/>
    <property type="evidence" value="ECO:0007669"/>
    <property type="project" value="UniProtKB-KW"/>
</dbReference>
<evidence type="ECO:0000256" key="7">
    <source>
        <dbReference type="ARBA" id="ARBA00022827"/>
    </source>
</evidence>
<reference evidence="12" key="1">
    <citation type="submission" date="2020-01" db="EMBL/GenBank/DDBJ databases">
        <authorList>
            <person name="Chen W.-M."/>
        </authorList>
    </citation>
    <scope>NUCLEOTIDE SEQUENCE</scope>
    <source>
        <strain evidence="12">CYK-10</strain>
    </source>
</reference>
<dbReference type="PANTHER" id="PTHR30040">
    <property type="entry name" value="THIAMINE BIOSYNTHESIS LIPOPROTEIN APBE"/>
    <property type="match status" value="1"/>
</dbReference>
<evidence type="ECO:0000256" key="6">
    <source>
        <dbReference type="ARBA" id="ARBA00022723"/>
    </source>
</evidence>
<evidence type="ECO:0000256" key="5">
    <source>
        <dbReference type="ARBA" id="ARBA00022679"/>
    </source>
</evidence>
<dbReference type="EMBL" id="JAABNR010000018">
    <property type="protein sequence ID" value="NBZ89129.1"/>
    <property type="molecule type" value="Genomic_DNA"/>
</dbReference>
<proteinExistence type="predicted"/>
<keyword evidence="4" id="KW-0285">Flavoprotein</keyword>
<protein>
    <recommendedName>
        <fullName evidence="3">FAD:protein FMN transferase</fullName>
        <ecNumber evidence="2">2.7.1.180</ecNumber>
    </recommendedName>
    <alternativeName>
        <fullName evidence="9">Flavin transferase</fullName>
    </alternativeName>
</protein>
<comment type="caution">
    <text evidence="12">The sequence shown here is derived from an EMBL/GenBank/DDBJ whole genome shotgun (WGS) entry which is preliminary data.</text>
</comment>
<keyword evidence="5 12" id="KW-0808">Transferase</keyword>
<evidence type="ECO:0000256" key="11">
    <source>
        <dbReference type="SAM" id="SignalP"/>
    </source>
</evidence>
<keyword evidence="6" id="KW-0479">Metal-binding</keyword>
<feature type="chain" id="PRO_5042001969" description="FAD:protein FMN transferase" evidence="11">
    <location>
        <begin position="21"/>
        <end position="294"/>
    </location>
</feature>
<dbReference type="SUPFAM" id="SSF143631">
    <property type="entry name" value="ApbE-like"/>
    <property type="match status" value="1"/>
</dbReference>